<dbReference type="GO" id="GO:0003677">
    <property type="term" value="F:DNA binding"/>
    <property type="evidence" value="ECO:0007669"/>
    <property type="project" value="UniProtKB-KW"/>
</dbReference>
<feature type="domain" description="Transcription elongation factor GreA/GreB C-terminal" evidence="7">
    <location>
        <begin position="90"/>
        <end position="164"/>
    </location>
</feature>
<reference evidence="9" key="1">
    <citation type="submission" date="2018-06" db="EMBL/GenBank/DDBJ databases">
        <authorList>
            <person name="Zhirakovskaya E."/>
        </authorList>
    </citation>
    <scope>NUCLEOTIDE SEQUENCE</scope>
</reference>
<dbReference type="InterPro" id="IPR023459">
    <property type="entry name" value="Tscrpt_elong_fac_GreA/B_fam"/>
</dbReference>
<proteinExistence type="inferred from homology"/>
<evidence type="ECO:0000259" key="7">
    <source>
        <dbReference type="Pfam" id="PF01272"/>
    </source>
</evidence>
<dbReference type="InterPro" id="IPR018151">
    <property type="entry name" value="TF_GreA/GreB_CS"/>
</dbReference>
<evidence type="ECO:0000256" key="1">
    <source>
        <dbReference type="ARBA" id="ARBA00008213"/>
    </source>
</evidence>
<dbReference type="GO" id="GO:0006354">
    <property type="term" value="P:DNA-templated transcription elongation"/>
    <property type="evidence" value="ECO:0007669"/>
    <property type="project" value="TreeGrafter"/>
</dbReference>
<dbReference type="PROSITE" id="PS00829">
    <property type="entry name" value="GREAB_1"/>
    <property type="match status" value="1"/>
</dbReference>
<dbReference type="InterPro" id="IPR001437">
    <property type="entry name" value="Tscrpt_elong_fac_GreA/B_C"/>
</dbReference>
<accession>A0A3B0WK52</accession>
<dbReference type="PANTHER" id="PTHR30437">
    <property type="entry name" value="TRANSCRIPTION ELONGATION FACTOR GREA"/>
    <property type="match status" value="1"/>
</dbReference>
<dbReference type="GO" id="GO:0003746">
    <property type="term" value="F:translation elongation factor activity"/>
    <property type="evidence" value="ECO:0007669"/>
    <property type="project" value="UniProtKB-KW"/>
</dbReference>
<organism evidence="9">
    <name type="scientific">hydrothermal vent metagenome</name>
    <dbReference type="NCBI Taxonomy" id="652676"/>
    <lineage>
        <taxon>unclassified sequences</taxon>
        <taxon>metagenomes</taxon>
        <taxon>ecological metagenomes</taxon>
    </lineage>
</organism>
<dbReference type="Pfam" id="PF01272">
    <property type="entry name" value="GreA_GreB"/>
    <property type="match status" value="1"/>
</dbReference>
<name>A0A3B0WK52_9ZZZZ</name>
<dbReference type="AlphaFoldDB" id="A0A3B0WK52"/>
<dbReference type="NCBIfam" id="TIGR01461">
    <property type="entry name" value="greB"/>
    <property type="match status" value="1"/>
</dbReference>
<dbReference type="InterPro" id="IPR036805">
    <property type="entry name" value="Tscrpt_elong_fac_GreA/B_N_sf"/>
</dbReference>
<dbReference type="Gene3D" id="1.10.287.180">
    <property type="entry name" value="Transcription elongation factor, GreA/GreB, N-terminal domain"/>
    <property type="match status" value="1"/>
</dbReference>
<dbReference type="Gene3D" id="3.10.50.30">
    <property type="entry name" value="Transcription elongation factor, GreA/GreB, C-terminal domain"/>
    <property type="match status" value="1"/>
</dbReference>
<sequence>MGRYRAPAKKGSPYITAEGMAVLEQELDFLWNKRRPLVVKALSTAAAEGDRSENAEYIYRKKELGEIDRRVRFLSKRVDEVKVITETPKKTDQIFFGAWVELEDDAGKLLQYRIVGPDEFDADKGFISMDSPVALALMKKLVGDEVTITTPGGVINYYINRVQYKCF</sequence>
<dbReference type="EMBL" id="UOFF01000200">
    <property type="protein sequence ID" value="VAW56235.1"/>
    <property type="molecule type" value="Genomic_DNA"/>
</dbReference>
<keyword evidence="9" id="KW-0251">Elongation factor</keyword>
<keyword evidence="4" id="KW-0238">DNA-binding</keyword>
<dbReference type="FunFam" id="3.10.50.30:FF:000001">
    <property type="entry name" value="Transcription elongation factor GreA"/>
    <property type="match status" value="1"/>
</dbReference>
<evidence type="ECO:0000259" key="8">
    <source>
        <dbReference type="Pfam" id="PF03449"/>
    </source>
</evidence>
<protein>
    <recommendedName>
        <fullName evidence="2">Transcription elongation factor GreA</fullName>
    </recommendedName>
    <alternativeName>
        <fullName evidence="6">Transcript cleavage factor GreA</fullName>
    </alternativeName>
</protein>
<dbReference type="GO" id="GO:0070063">
    <property type="term" value="F:RNA polymerase binding"/>
    <property type="evidence" value="ECO:0007669"/>
    <property type="project" value="InterPro"/>
</dbReference>
<dbReference type="Pfam" id="PF03449">
    <property type="entry name" value="GreA_GreB_N"/>
    <property type="match status" value="1"/>
</dbReference>
<dbReference type="InterPro" id="IPR022691">
    <property type="entry name" value="Tscrpt_elong_fac_GreA/B_N"/>
</dbReference>
<evidence type="ECO:0000313" key="9">
    <source>
        <dbReference type="EMBL" id="VAW56235.1"/>
    </source>
</evidence>
<dbReference type="PANTHER" id="PTHR30437:SF6">
    <property type="entry name" value="TRANSCRIPTION ELONGATION FACTOR GREB"/>
    <property type="match status" value="1"/>
</dbReference>
<dbReference type="NCBIfam" id="NF002506">
    <property type="entry name" value="PRK01885.1"/>
    <property type="match status" value="1"/>
</dbReference>
<keyword evidence="3" id="KW-0805">Transcription regulation</keyword>
<evidence type="ECO:0000256" key="6">
    <source>
        <dbReference type="ARBA" id="ARBA00030776"/>
    </source>
</evidence>
<keyword evidence="5" id="KW-0804">Transcription</keyword>
<dbReference type="PIRSF" id="PIRSF006092">
    <property type="entry name" value="GreA_GreB"/>
    <property type="match status" value="1"/>
</dbReference>
<keyword evidence="9" id="KW-0648">Protein biosynthesis</keyword>
<dbReference type="SUPFAM" id="SSF46557">
    <property type="entry name" value="GreA transcript cleavage protein, N-terminal domain"/>
    <property type="match status" value="1"/>
</dbReference>
<evidence type="ECO:0000256" key="5">
    <source>
        <dbReference type="ARBA" id="ARBA00023163"/>
    </source>
</evidence>
<gene>
    <name evidence="9" type="ORF">MNBD_GAMMA07-1242</name>
</gene>
<dbReference type="GO" id="GO:0032784">
    <property type="term" value="P:regulation of DNA-templated transcription elongation"/>
    <property type="evidence" value="ECO:0007669"/>
    <property type="project" value="InterPro"/>
</dbReference>
<evidence type="ECO:0000256" key="3">
    <source>
        <dbReference type="ARBA" id="ARBA00023015"/>
    </source>
</evidence>
<evidence type="ECO:0000256" key="4">
    <source>
        <dbReference type="ARBA" id="ARBA00023125"/>
    </source>
</evidence>
<dbReference type="InterPro" id="IPR028624">
    <property type="entry name" value="Tscrpt_elong_fac_GreA/B"/>
</dbReference>
<comment type="similarity">
    <text evidence="1">Belongs to the GreA/GreB family.</text>
</comment>
<dbReference type="SUPFAM" id="SSF54534">
    <property type="entry name" value="FKBP-like"/>
    <property type="match status" value="1"/>
</dbReference>
<evidence type="ECO:0000256" key="2">
    <source>
        <dbReference type="ARBA" id="ARBA00013729"/>
    </source>
</evidence>
<feature type="domain" description="Transcription elongation factor GreA/GreB N-terminal" evidence="8">
    <location>
        <begin position="14"/>
        <end position="83"/>
    </location>
</feature>
<dbReference type="InterPro" id="IPR036953">
    <property type="entry name" value="GreA/GreB_C_sf"/>
</dbReference>
<dbReference type="HAMAP" id="MF_00930">
    <property type="entry name" value="GreB"/>
    <property type="match status" value="1"/>
</dbReference>
<dbReference type="FunFam" id="1.10.287.180:FF:000001">
    <property type="entry name" value="Transcription elongation factor GreA"/>
    <property type="match status" value="1"/>
</dbReference>
<dbReference type="InterPro" id="IPR006358">
    <property type="entry name" value="Tscrpt_elong_fac_GreB"/>
</dbReference>
<dbReference type="HAMAP" id="MF_00105">
    <property type="entry name" value="GreA_GreB"/>
    <property type="match status" value="1"/>
</dbReference>